<feature type="transmembrane region" description="Helical" evidence="2">
    <location>
        <begin position="202"/>
        <end position="220"/>
    </location>
</feature>
<feature type="region of interest" description="Disordered" evidence="1">
    <location>
        <begin position="117"/>
        <end position="137"/>
    </location>
</feature>
<evidence type="ECO:0000256" key="2">
    <source>
        <dbReference type="SAM" id="Phobius"/>
    </source>
</evidence>
<feature type="compositionally biased region" description="Low complexity" evidence="1">
    <location>
        <begin position="35"/>
        <end position="103"/>
    </location>
</feature>
<feature type="compositionally biased region" description="Low complexity" evidence="1">
    <location>
        <begin position="126"/>
        <end position="137"/>
    </location>
</feature>
<evidence type="ECO:0000313" key="4">
    <source>
        <dbReference type="Proteomes" id="UP000256970"/>
    </source>
</evidence>
<reference evidence="3 4" key="1">
    <citation type="submission" date="2016-10" db="EMBL/GenBank/DDBJ databases">
        <authorList>
            <person name="Cai Z."/>
        </authorList>
    </citation>
    <scope>NUCLEOTIDE SEQUENCE [LARGE SCALE GENOMIC DNA]</scope>
</reference>
<dbReference type="Proteomes" id="UP000256970">
    <property type="component" value="Unassembled WGS sequence"/>
</dbReference>
<name>A0A383WCT7_TETOB</name>
<proteinExistence type="predicted"/>
<dbReference type="PANTHER" id="PTHR35469:SF4">
    <property type="entry name" value="TRANSMEMBRANE PROTEIN"/>
    <property type="match status" value="1"/>
</dbReference>
<keyword evidence="2" id="KW-0472">Membrane</keyword>
<evidence type="ECO:0000256" key="1">
    <source>
        <dbReference type="SAM" id="MobiDB-lite"/>
    </source>
</evidence>
<keyword evidence="4" id="KW-1185">Reference proteome</keyword>
<feature type="transmembrane region" description="Helical" evidence="2">
    <location>
        <begin position="226"/>
        <end position="244"/>
    </location>
</feature>
<accession>A0A383WCT7</accession>
<feature type="compositionally biased region" description="Low complexity" evidence="1">
    <location>
        <begin position="153"/>
        <end position="164"/>
    </location>
</feature>
<gene>
    <name evidence="3" type="ORF">BQ4739_LOCUS15152</name>
</gene>
<feature type="transmembrane region" description="Helical" evidence="2">
    <location>
        <begin position="305"/>
        <end position="325"/>
    </location>
</feature>
<feature type="region of interest" description="Disordered" evidence="1">
    <location>
        <begin position="22"/>
        <end position="103"/>
    </location>
</feature>
<dbReference type="PANTHER" id="PTHR35469">
    <property type="entry name" value="TRANSMEMBRANE PROTEIN"/>
    <property type="match status" value="1"/>
</dbReference>
<dbReference type="EMBL" id="FNXT01001221">
    <property type="protein sequence ID" value="SZX74834.1"/>
    <property type="molecule type" value="Genomic_DNA"/>
</dbReference>
<keyword evidence="2" id="KW-0812">Transmembrane</keyword>
<sequence>MDEAAKARAEAAAARRAKILARQKDRITSITGAYSGQSEQEQQEQRSSSSQLQPPASGDVAAAAPAPAASGSAAPAAGAPLQPTSTQDQQQQQQQLEDEQQQQMAAIMAAMSESLQRAQAVTQADPHSSAAPAPQQQQAQALLAHLLGGQAAAGAHSSAPQQSPLGSEHEQPQHEQPAVMQPVAVLLQLGPSLSVAVKQSQAMRLLSALLIAYAALSGWQMGLSPAVLLVVTNLSVVAAALMLLHTSAAGRKLLAGQQQGGSGEDGQVPMSLRSFDFLSLVPGLRQLLTALAGYKHLANAMSEDFAVYVVGLGMLTAMLSLQPPLVKV</sequence>
<feature type="region of interest" description="Disordered" evidence="1">
    <location>
        <begin position="153"/>
        <end position="177"/>
    </location>
</feature>
<organism evidence="3 4">
    <name type="scientific">Tetradesmus obliquus</name>
    <name type="common">Green alga</name>
    <name type="synonym">Acutodesmus obliquus</name>
    <dbReference type="NCBI Taxonomy" id="3088"/>
    <lineage>
        <taxon>Eukaryota</taxon>
        <taxon>Viridiplantae</taxon>
        <taxon>Chlorophyta</taxon>
        <taxon>core chlorophytes</taxon>
        <taxon>Chlorophyceae</taxon>
        <taxon>CS clade</taxon>
        <taxon>Sphaeropleales</taxon>
        <taxon>Scenedesmaceae</taxon>
        <taxon>Tetradesmus</taxon>
    </lineage>
</organism>
<dbReference type="AlphaFoldDB" id="A0A383WCT7"/>
<protein>
    <submittedName>
        <fullName evidence="3">Uncharacterized protein</fullName>
    </submittedName>
</protein>
<evidence type="ECO:0000313" key="3">
    <source>
        <dbReference type="EMBL" id="SZX74834.1"/>
    </source>
</evidence>
<keyword evidence="2" id="KW-1133">Transmembrane helix</keyword>